<dbReference type="AlphaFoldDB" id="A0A3Q3Q6B2"/>
<dbReference type="InterPro" id="IPR037104">
    <property type="entry name" value="Annexin_sf"/>
</dbReference>
<dbReference type="InterPro" id="IPR018252">
    <property type="entry name" value="Annexin_repeat_CS"/>
</dbReference>
<dbReference type="FunFam" id="1.10.220.10:FF:000003">
    <property type="entry name" value="Annexin"/>
    <property type="match status" value="1"/>
</dbReference>
<dbReference type="GO" id="GO:0005886">
    <property type="term" value="C:plasma membrane"/>
    <property type="evidence" value="ECO:0007669"/>
    <property type="project" value="TreeGrafter"/>
</dbReference>
<dbReference type="Proteomes" id="UP000261600">
    <property type="component" value="Unplaced"/>
</dbReference>
<dbReference type="GO" id="GO:0005634">
    <property type="term" value="C:nucleus"/>
    <property type="evidence" value="ECO:0007669"/>
    <property type="project" value="TreeGrafter"/>
</dbReference>
<dbReference type="SUPFAM" id="SSF47874">
    <property type="entry name" value="Annexin"/>
    <property type="match status" value="1"/>
</dbReference>
<dbReference type="FunFam" id="1.10.220.10:FF:000022">
    <property type="entry name" value="Annexin A5"/>
    <property type="match status" value="1"/>
</dbReference>
<evidence type="ECO:0000313" key="8">
    <source>
        <dbReference type="Proteomes" id="UP000261600"/>
    </source>
</evidence>
<dbReference type="InterPro" id="IPR001464">
    <property type="entry name" value="Annexin"/>
</dbReference>
<dbReference type="PROSITE" id="PS00223">
    <property type="entry name" value="ANNEXIN_1"/>
    <property type="match status" value="2"/>
</dbReference>
<dbReference type="GO" id="GO:0001786">
    <property type="term" value="F:phosphatidylserine binding"/>
    <property type="evidence" value="ECO:0007669"/>
    <property type="project" value="TreeGrafter"/>
</dbReference>
<dbReference type="FunFam" id="1.10.220.10:FF:000002">
    <property type="entry name" value="Annexin"/>
    <property type="match status" value="1"/>
</dbReference>
<evidence type="ECO:0000256" key="3">
    <source>
        <dbReference type="ARBA" id="ARBA00022837"/>
    </source>
</evidence>
<comment type="similarity">
    <text evidence="1 6">Belongs to the annexin family.</text>
</comment>
<dbReference type="GO" id="GO:0005509">
    <property type="term" value="F:calcium ion binding"/>
    <property type="evidence" value="ECO:0007669"/>
    <property type="project" value="InterPro"/>
</dbReference>
<keyword evidence="2 6" id="KW-0677">Repeat</keyword>
<name>A0A3Q3Q6B2_MONAL</name>
<dbReference type="GO" id="GO:0005737">
    <property type="term" value="C:cytoplasm"/>
    <property type="evidence" value="ECO:0007669"/>
    <property type="project" value="TreeGrafter"/>
</dbReference>
<comment type="domain">
    <text evidence="6">A pair of annexin repeats may form one binding site for calcium and phospholipid.</text>
</comment>
<dbReference type="InterPro" id="IPR002392">
    <property type="entry name" value="ANX5"/>
</dbReference>
<proteinExistence type="inferred from homology"/>
<reference evidence="7" key="1">
    <citation type="submission" date="2025-08" db="UniProtKB">
        <authorList>
            <consortium name="Ensembl"/>
        </authorList>
    </citation>
    <scope>IDENTIFICATION</scope>
</reference>
<keyword evidence="3 6" id="KW-0106">Calcium</keyword>
<keyword evidence="5 6" id="KW-0111">Calcium/phospholipid-binding</keyword>
<evidence type="ECO:0000256" key="5">
    <source>
        <dbReference type="ARBA" id="ARBA00023302"/>
    </source>
</evidence>
<reference evidence="7" key="2">
    <citation type="submission" date="2025-09" db="UniProtKB">
        <authorList>
            <consortium name="Ensembl"/>
        </authorList>
    </citation>
    <scope>IDENTIFICATION</scope>
</reference>
<dbReference type="STRING" id="43700.ENSMALP00000005415"/>
<accession>A0A3Q3Q6B2</accession>
<evidence type="ECO:0000256" key="1">
    <source>
        <dbReference type="ARBA" id="ARBA00007831"/>
    </source>
</evidence>
<sequence length="401" mass="44323">MFSLKTSKTTFPRVLQEQGGVRALAHRGVAHTDVRRTFSECALSPVLLLFRSPPRLSAHRASQLQLSDLLLLLPGELSPKVVKMAYRGTIKASANFNANADAEAMHKAMHKGLGADEDAIVQLVTGRCNAQRQQIKATYKTLFGKDLISDLKGKLHGHSETLIVALMTPPVTYDVEALHHAIKGAGTTDKVLIEILASRSCQQVRDIVAAYKAEYDHNLEDDVSGDTSGHYKRLLVILLQANRQTVVQQELIESDAQTLFKAGEKKFGTDEQTFVTILGNRSAEHLRRVFDAYMKLSGFQIEETIKRETSGTLKELLLAVVKCARSVPAYLAETLYKSMKGVGTDDDTLIRVMVSRSEMDMLDIRAEFRRMFACSLHSMVKGDTGGNYQKALLLLCGGDDK</sequence>
<organism evidence="7 8">
    <name type="scientific">Monopterus albus</name>
    <name type="common">Swamp eel</name>
    <dbReference type="NCBI Taxonomy" id="43700"/>
    <lineage>
        <taxon>Eukaryota</taxon>
        <taxon>Metazoa</taxon>
        <taxon>Chordata</taxon>
        <taxon>Craniata</taxon>
        <taxon>Vertebrata</taxon>
        <taxon>Euteleostomi</taxon>
        <taxon>Actinopterygii</taxon>
        <taxon>Neopterygii</taxon>
        <taxon>Teleostei</taxon>
        <taxon>Neoteleostei</taxon>
        <taxon>Acanthomorphata</taxon>
        <taxon>Anabantaria</taxon>
        <taxon>Synbranchiformes</taxon>
        <taxon>Synbranchidae</taxon>
        <taxon>Monopterus</taxon>
    </lineage>
</organism>
<dbReference type="GO" id="GO:0050819">
    <property type="term" value="P:negative regulation of coagulation"/>
    <property type="evidence" value="ECO:0007669"/>
    <property type="project" value="InterPro"/>
</dbReference>
<dbReference type="PANTHER" id="PTHR10502">
    <property type="entry name" value="ANNEXIN"/>
    <property type="match status" value="1"/>
</dbReference>
<keyword evidence="8" id="KW-1185">Reference proteome</keyword>
<dbReference type="PANTHER" id="PTHR10502:SF26">
    <property type="entry name" value="ANNEXIN A5"/>
    <property type="match status" value="1"/>
</dbReference>
<dbReference type="PROSITE" id="PS51897">
    <property type="entry name" value="ANNEXIN_2"/>
    <property type="match status" value="4"/>
</dbReference>
<dbReference type="Ensembl" id="ENSMALT00000005535.1">
    <property type="protein sequence ID" value="ENSMALP00000005415.1"/>
    <property type="gene ID" value="ENSMALG00000003887.1"/>
</dbReference>
<dbReference type="SMART" id="SM00335">
    <property type="entry name" value="ANX"/>
    <property type="match status" value="4"/>
</dbReference>
<dbReference type="GO" id="GO:0005544">
    <property type="term" value="F:calcium-dependent phospholipid binding"/>
    <property type="evidence" value="ECO:0007669"/>
    <property type="project" value="UniProtKB-KW"/>
</dbReference>
<evidence type="ECO:0000256" key="2">
    <source>
        <dbReference type="ARBA" id="ARBA00022737"/>
    </source>
</evidence>
<keyword evidence="4 6" id="KW-0041">Annexin</keyword>
<dbReference type="FunFam" id="1.10.220.10:FF:000004">
    <property type="entry name" value="Annexin"/>
    <property type="match status" value="1"/>
</dbReference>
<evidence type="ECO:0000313" key="7">
    <source>
        <dbReference type="Ensembl" id="ENSMALP00000005415.1"/>
    </source>
</evidence>
<evidence type="ECO:0000256" key="6">
    <source>
        <dbReference type="RuleBase" id="RU003540"/>
    </source>
</evidence>
<protein>
    <recommendedName>
        <fullName evidence="6">Annexin</fullName>
    </recommendedName>
</protein>
<dbReference type="InterPro" id="IPR018502">
    <property type="entry name" value="Annexin_repeat"/>
</dbReference>
<evidence type="ECO:0000256" key="4">
    <source>
        <dbReference type="ARBA" id="ARBA00023216"/>
    </source>
</evidence>
<dbReference type="GO" id="GO:0012506">
    <property type="term" value="C:vesicle membrane"/>
    <property type="evidence" value="ECO:0007669"/>
    <property type="project" value="TreeGrafter"/>
</dbReference>
<dbReference type="PRINTS" id="PR00201">
    <property type="entry name" value="ANNEXINV"/>
</dbReference>
<dbReference type="Gene3D" id="1.10.220.10">
    <property type="entry name" value="Annexin"/>
    <property type="match status" value="4"/>
</dbReference>
<dbReference type="Pfam" id="PF00191">
    <property type="entry name" value="Annexin"/>
    <property type="match status" value="4"/>
</dbReference>
<dbReference type="PRINTS" id="PR00196">
    <property type="entry name" value="ANNEXIN"/>
</dbReference>